<gene>
    <name evidence="1" type="ORF">A4W93_25490</name>
</gene>
<evidence type="ECO:0000313" key="2">
    <source>
        <dbReference type="Proteomes" id="UP000193427"/>
    </source>
</evidence>
<dbReference type="STRING" id="946333.A4W93_25490"/>
<reference evidence="1 2" key="1">
    <citation type="submission" date="2016-04" db="EMBL/GenBank/DDBJ databases">
        <title>Complete genome sequence of natural rubber-degrading, novel Gram-negative bacterium, Rhizobacter gummiphilus strain NS21.</title>
        <authorList>
            <person name="Tabata M."/>
            <person name="Kasai D."/>
            <person name="Fukuda M."/>
        </authorList>
    </citation>
    <scope>NUCLEOTIDE SEQUENCE [LARGE SCALE GENOMIC DNA]</scope>
    <source>
        <strain evidence="1 2">NS21</strain>
    </source>
</reference>
<keyword evidence="2" id="KW-1185">Reference proteome</keyword>
<dbReference type="Proteomes" id="UP000193427">
    <property type="component" value="Chromosome"/>
</dbReference>
<dbReference type="RefSeq" id="WP_085753309.1">
    <property type="nucleotide sequence ID" value="NZ_BSPR01000015.1"/>
</dbReference>
<dbReference type="KEGG" id="rgu:A4W93_25490"/>
<name>A0A1W6LFG1_9BURK</name>
<dbReference type="Gene3D" id="2.40.160.50">
    <property type="entry name" value="membrane protein fhac: a member of the omp85/tpsb transporter family"/>
    <property type="match status" value="1"/>
</dbReference>
<accession>A0A1W6LFG1</accession>
<protein>
    <submittedName>
        <fullName evidence="1">Uncharacterized protein</fullName>
    </submittedName>
</protein>
<proteinExistence type="predicted"/>
<dbReference type="OrthoDB" id="9771071at2"/>
<sequence length="386" mass="42473">MRHTVARRLAAQGCKAGLLMALGLPSAFAEGWLPDRFKDPATGELDLSDWLLEQKGFLPVPIIITEPAVGYGGGIAPVFFLDSIKNSAEKAKETGHYTPPDIVALAAFGTENGTWGAGGGGMFTFREDRYRWRGGVARTNVNLDFYGAGGLIGPLAYNLDGWMSVQHGMVRLGESNAWAVLRWNYFSLENKFDLPGQAGQFVDTTRTNKASGLGVSLEYDSRDNLFTPNTGWTGSLDLTFYDPDIGSDTRFQSYRAHVFSYWKVSPVLVLGLRADGRAAEGDVPFYMLPFVDLRGVPAMRLQDTRTAVLETELRWNLDHRWALVGFLGGGKAWGTREDFSDGASTVSKGAGFRYLIASKLGIYVGMDMAWSTQDKAWYIQVGNAWR</sequence>
<dbReference type="EMBL" id="CP015118">
    <property type="protein sequence ID" value="ARN22995.1"/>
    <property type="molecule type" value="Genomic_DNA"/>
</dbReference>
<evidence type="ECO:0000313" key="1">
    <source>
        <dbReference type="EMBL" id="ARN22995.1"/>
    </source>
</evidence>
<organism evidence="1 2">
    <name type="scientific">Piscinibacter gummiphilus</name>
    <dbReference type="NCBI Taxonomy" id="946333"/>
    <lineage>
        <taxon>Bacteria</taxon>
        <taxon>Pseudomonadati</taxon>
        <taxon>Pseudomonadota</taxon>
        <taxon>Betaproteobacteria</taxon>
        <taxon>Burkholderiales</taxon>
        <taxon>Sphaerotilaceae</taxon>
        <taxon>Piscinibacter</taxon>
    </lineage>
</organism>
<dbReference type="AlphaFoldDB" id="A0A1W6LFG1"/>